<dbReference type="InterPro" id="IPR043157">
    <property type="entry name" value="Dynein_AAA1S"/>
</dbReference>
<keyword evidence="6" id="KW-0547">Nucleotide-binding</keyword>
<keyword evidence="5" id="KW-0677">Repeat</keyword>
<evidence type="ECO:0000313" key="16">
    <source>
        <dbReference type="Ensembl" id="ENSOSUP00000017458.1"/>
    </source>
</evidence>
<dbReference type="InterPro" id="IPR042222">
    <property type="entry name" value="Dynein_2_N"/>
</dbReference>
<dbReference type="InterPro" id="IPR042228">
    <property type="entry name" value="Dynein_linker_3"/>
</dbReference>
<dbReference type="Proteomes" id="UP000694552">
    <property type="component" value="Unplaced"/>
</dbReference>
<dbReference type="Pfam" id="PF03028">
    <property type="entry name" value="Dynein_heavy"/>
    <property type="match status" value="1"/>
</dbReference>
<dbReference type="Gene3D" id="1.10.8.710">
    <property type="match status" value="1"/>
</dbReference>
<evidence type="ECO:0000256" key="4">
    <source>
        <dbReference type="ARBA" id="ARBA00022701"/>
    </source>
</evidence>
<dbReference type="FunFam" id="1.20.920.20:FF:000004">
    <property type="entry name" value="Dynein axonemal heavy chain 5"/>
    <property type="match status" value="1"/>
</dbReference>
<dbReference type="Pfam" id="PF08393">
    <property type="entry name" value="DHC_N2"/>
    <property type="match status" value="1"/>
</dbReference>
<dbReference type="Gene3D" id="1.20.140.100">
    <property type="entry name" value="Dynein heavy chain, N-terminal domain 2"/>
    <property type="match status" value="1"/>
</dbReference>
<dbReference type="InterPro" id="IPR024743">
    <property type="entry name" value="Dynein_HC_stalk"/>
</dbReference>
<dbReference type="GO" id="GO:0005874">
    <property type="term" value="C:microtubule"/>
    <property type="evidence" value="ECO:0007669"/>
    <property type="project" value="UniProtKB-KW"/>
</dbReference>
<keyword evidence="4" id="KW-0493">Microtubule</keyword>
<dbReference type="InterPro" id="IPR004273">
    <property type="entry name" value="Dynein_heavy_D6_P-loop"/>
</dbReference>
<proteinExistence type="inferred from homology"/>
<dbReference type="Gene3D" id="1.20.58.1120">
    <property type="match status" value="1"/>
</dbReference>
<feature type="domain" description="AAA+ ATPase" evidence="15">
    <location>
        <begin position="1510"/>
        <end position="1646"/>
    </location>
</feature>
<dbReference type="FunFam" id="1.10.8.710:FF:000003">
    <property type="entry name" value="Dynein axonemal heavy chain 5"/>
    <property type="match status" value="1"/>
</dbReference>
<dbReference type="GO" id="GO:0008569">
    <property type="term" value="F:minus-end-directed microtubule motor activity"/>
    <property type="evidence" value="ECO:0007669"/>
    <property type="project" value="InterPro"/>
</dbReference>
<dbReference type="GO" id="GO:0045505">
    <property type="term" value="F:dynein intermediate chain binding"/>
    <property type="evidence" value="ECO:0007669"/>
    <property type="project" value="InterPro"/>
</dbReference>
<keyword evidence="17" id="KW-1185">Reference proteome</keyword>
<keyword evidence="7" id="KW-0067">ATP-binding</keyword>
<evidence type="ECO:0000256" key="5">
    <source>
        <dbReference type="ARBA" id="ARBA00022737"/>
    </source>
</evidence>
<feature type="domain" description="AAA+ ATPase" evidence="15">
    <location>
        <begin position="2118"/>
        <end position="2266"/>
    </location>
</feature>
<dbReference type="InterPro" id="IPR027417">
    <property type="entry name" value="P-loop_NTPase"/>
</dbReference>
<feature type="coiled-coil region" evidence="14">
    <location>
        <begin position="2735"/>
        <end position="2769"/>
    </location>
</feature>
<evidence type="ECO:0000256" key="10">
    <source>
        <dbReference type="ARBA" id="ARBA00023069"/>
    </source>
</evidence>
<evidence type="ECO:0000256" key="3">
    <source>
        <dbReference type="ARBA" id="ARBA00022490"/>
    </source>
</evidence>
<dbReference type="Gene3D" id="1.10.8.1220">
    <property type="match status" value="1"/>
</dbReference>
<dbReference type="GO" id="GO:0005524">
    <property type="term" value="F:ATP binding"/>
    <property type="evidence" value="ECO:0007669"/>
    <property type="project" value="UniProtKB-KW"/>
</dbReference>
<feature type="coiled-coil region" evidence="14">
    <location>
        <begin position="2955"/>
        <end position="3010"/>
    </location>
</feature>
<dbReference type="InterPro" id="IPR024317">
    <property type="entry name" value="Dynein_heavy_chain_D4_dom"/>
</dbReference>
<evidence type="ECO:0000256" key="6">
    <source>
        <dbReference type="ARBA" id="ARBA00022741"/>
    </source>
</evidence>
<dbReference type="FunFam" id="3.40.50.300:FF:000049">
    <property type="entry name" value="Dynein, axonemal, heavy chain 5"/>
    <property type="match status" value="1"/>
</dbReference>
<keyword evidence="8" id="KW-0243">Dynein</keyword>
<keyword evidence="3" id="KW-0963">Cytoplasm</keyword>
<dbReference type="PANTHER" id="PTHR46532">
    <property type="entry name" value="MALE FERTILITY FACTOR KL5"/>
    <property type="match status" value="1"/>
</dbReference>
<evidence type="ECO:0000256" key="11">
    <source>
        <dbReference type="ARBA" id="ARBA00023175"/>
    </source>
</evidence>
<evidence type="ECO:0000256" key="12">
    <source>
        <dbReference type="ARBA" id="ARBA00023212"/>
    </source>
</evidence>
<dbReference type="FunFam" id="1.20.140.100:FF:000003">
    <property type="entry name" value="Dynein, axonemal, heavy chain 5"/>
    <property type="match status" value="1"/>
</dbReference>
<dbReference type="Gene3D" id="3.20.180.20">
    <property type="entry name" value="Dynein heavy chain, N-terminal domain 2"/>
    <property type="match status" value="1"/>
</dbReference>
<dbReference type="FunFam" id="1.20.58.1120:FF:000004">
    <property type="entry name" value="Dynein axonemal heavy chain 5"/>
    <property type="match status" value="1"/>
</dbReference>
<evidence type="ECO:0000256" key="7">
    <source>
        <dbReference type="ARBA" id="ARBA00022840"/>
    </source>
</evidence>
<keyword evidence="11" id="KW-0505">Motor protein</keyword>
<dbReference type="GO" id="GO:0007018">
    <property type="term" value="P:microtubule-based movement"/>
    <property type="evidence" value="ECO:0007669"/>
    <property type="project" value="InterPro"/>
</dbReference>
<dbReference type="Pfam" id="PF08385">
    <property type="entry name" value="DHC_N1"/>
    <property type="match status" value="1"/>
</dbReference>
<dbReference type="Gene3D" id="1.20.920.30">
    <property type="match status" value="1"/>
</dbReference>
<dbReference type="SUPFAM" id="SSF52540">
    <property type="entry name" value="P-loop containing nucleoside triphosphate hydrolases"/>
    <property type="match status" value="4"/>
</dbReference>
<dbReference type="FunFam" id="3.40.50.300:FF:001221">
    <property type="entry name" value="Axonemal dynein heavy chain 8"/>
    <property type="match status" value="1"/>
</dbReference>
<dbReference type="FunFam" id="3.40.50.300:FF:000543">
    <property type="entry name" value="Dynein axonemal heavy chain 5"/>
    <property type="match status" value="1"/>
</dbReference>
<dbReference type="Gene3D" id="1.10.287.2620">
    <property type="match status" value="1"/>
</dbReference>
<comment type="similarity">
    <text evidence="2">Belongs to the dynein heavy chain family.</text>
</comment>
<dbReference type="SMART" id="SM00382">
    <property type="entry name" value="AAA"/>
    <property type="match status" value="3"/>
</dbReference>
<dbReference type="InterPro" id="IPR035699">
    <property type="entry name" value="AAA_6"/>
</dbReference>
<dbReference type="FunFam" id="1.10.287.2620:FF:000003">
    <property type="entry name" value="Dynein, axonemal, heavy chain 5"/>
    <property type="match status" value="1"/>
</dbReference>
<dbReference type="FunFam" id="1.20.920.30:FF:000004">
    <property type="entry name" value="Dynein axonemal heavy chain 5"/>
    <property type="match status" value="1"/>
</dbReference>
<evidence type="ECO:0000256" key="1">
    <source>
        <dbReference type="ARBA" id="ARBA00004430"/>
    </source>
</evidence>
<reference evidence="16" key="2">
    <citation type="submission" date="2025-09" db="UniProtKB">
        <authorList>
            <consortium name="Ensembl"/>
        </authorList>
    </citation>
    <scope>IDENTIFICATION</scope>
</reference>
<evidence type="ECO:0000256" key="13">
    <source>
        <dbReference type="ARBA" id="ARBA00023273"/>
    </source>
</evidence>
<dbReference type="Pfam" id="PF12777">
    <property type="entry name" value="MT"/>
    <property type="match status" value="1"/>
</dbReference>
<dbReference type="Ensembl" id="ENSOSUT00000018046.1">
    <property type="protein sequence ID" value="ENSOSUP00000017458.1"/>
    <property type="gene ID" value="ENSOSUG00000011619.1"/>
</dbReference>
<dbReference type="FunFam" id="1.10.472.130:FF:000009">
    <property type="entry name" value="Dynein heavy chain 5, axonemal"/>
    <property type="match status" value="1"/>
</dbReference>
<dbReference type="GO" id="GO:0005858">
    <property type="term" value="C:axonemal dynein complex"/>
    <property type="evidence" value="ECO:0007669"/>
    <property type="project" value="TreeGrafter"/>
</dbReference>
<dbReference type="Pfam" id="PF12781">
    <property type="entry name" value="AAA_9"/>
    <property type="match status" value="1"/>
</dbReference>
<keyword evidence="9 14" id="KW-0175">Coiled coil</keyword>
<dbReference type="FunFam" id="3.20.180.20:FF:000001">
    <property type="entry name" value="Dynein axonemal heavy chain 5"/>
    <property type="match status" value="1"/>
</dbReference>
<sequence length="3634" mass="417662">SDYLMVANSIDSLKRIEVCMKGWIKQIEQVLAENDQLRKEADDLGPRVELDYWKKRLSKFNYLMDQLKSPDVKAVLGVLTAAKSKLLKNWRVLDIRITDAANEAKDNVKYLYSLEKYCDPLYNSDPVSMVDAIPGLINAIQMIQSISQYYNTSEKISSLFVKVTNQMITACKSYITNNNTATIWNQPQERVMEKLQAAIRLKQEYQNCFHKVKEKLEQNPAERQFDFSEMYIFGKFETFHRRLVKIIDVFNTMKTYSILQESKIEGLEGMITKYESIVDIMKKRNYNFLDQRKTDFDQDYEEFCKAIKDLHVGIFLMIIIFLSRLQIPNLDIDEKYQKILQNYGHDIETVCKIYTRQKQDPPLARNLPPIAGKILWARHLFRRIQEPMESFQQHPAVLQTPDGKRIIRNYNKVAKVLVEFEVIYHRGWLHQASLLVKAPETGELFVNFDPQILTLIRETDCMVYMCLEIPPFATIFLSYDESVYMKRLNHCILTNALILCLFQMMLAEYKRIKLKIQHPIERLMAPQLANVDDAIQPGLMLLTWTSLNIEKYINTVFYKLGKSFKRSAHPIIRTSINLSIPNIVMTPSLDEVQQTLNKAVDSIVKVMKGVGQWSKERISKVYSVSDGASLSLSDPVQSQNYFKSVSENKEIIKLVSLLSTAINSTKREVLTALESFSCYQHIWQRDKEEIIDKLMMRNPLLSDFESEILRFQDLELKINSEPEYICVGAVALYTADLKLALRAETKAWMTLLGCRCNKKYRTEMEAIFAFIEETGKKLNRHIKDLDDIRIAMSALKEIRELQISIDSQVGPIEESYALLNKYGLLVAKEETEKVDSLHYTWEKLLVRANEVQNELIALQPNFRGELIRAVKTFTEDCAQFYSDYDQNGPMVVGLEPQEASDRLTMFQNRFDNLLRKYITYTGGEDLFGLPVTQYPQLLEIKKQLNLLQKLYNLYNNVIDTVSGYYDILWSELDTAKINSELLEFQNRCRKLPHGVKEWQAFFDLKKIIEDFSECCPLLECMSSKAMMPRHWKRIMDLTDHNFEVESETFKLRNVMEAPLLRYKEEIEDICISAVKERDIEQKLKQVIAEWDNKTFVFANFKARGELLLRGDSASETMATVEDSLMILGSLMSNRYNTPFKTQIQKWVHYLSNTTDIIENWMTVQNLWIYLEAVFVGGDIARQLPKEAKRFSNIDKSWVRIMTRAHETPNVVQCCIGDEIMGQLLPHLLEQLEICQKSLTGYLEKKRLLFPRFFFVSDPALLEILGQASDSHSIQAHLLNIFDNIKTVRFHERIYDRILSISSREGETVELTRPVMAEGNVEVWLNSLLKESQLSLHHVIRQAAVHIQETSFQLTEFLSTYPAQVGLLGIQMIWTRDSEEALTNARYDKKIMRKTNQFFLDLLNMLIDMTTKDLSPVERVKYETLITIHVHQRDIFDGLCCMHIKSPTDFEWLKQCRFYFNEDSDKMMIKITDVGFTYQNEFLGCTDRLVITPLTDRCYITLAQALGMNMGGAPVGPAGTGKTETIKDMGRCLGKYVVVFNCSDQMDFRGLGRIFKGLAQSGSWGCFDEFNRIDLPVLSVAAQQIAVVLTCKKERKKSFIFTDGDNVEMNPEFGIFLTMNPGYAGRQELPENLKINFRSVAMMVPDRQIIIRVKLASCGFIANVVLARKFFTLYKLCEEQLSKQVHYDFGLRNILSVLRTLGAAKRANPTDTESTIVMRVLRDMNLSKLIDEDEPLFLSLIEDLFPDIHLDKIGYPELEAAIDKQVEEAGLVCHPPWKLKVIQLFETQRVRHGLMTLGPSGAGKTVCIHTLMKAMTDCGQPHREMRMNPKAITAPQMFGRLDVATNDWTDGIFSALWRKTLRAKKGDHIWIVLDGPVDAIWIENLNSVLDDNRTLTLANGDRIPMAPNCKIVFEPHNIDNASPATVSRNGMVFMSSSVLNWSPILEGFLKRRSFQEAEILRQLFSSSFPDLYRFSIQSLQCKTEMLEAFVIMQSINMLQGLIPPKEQGGELTAKYLEKLYVFSLMWSVGALLELEDRCKMEHWLRNHATIKLDLPCIPEGSEDTMFDYYVASDGKWMHWNTRVKEYVYPSSSTPEYGSILVPNVDNVRMDFLIEIIAKQGKAVLLIGEQGTAKTVIIKGFMSKYNPESHMAKSLNFSSATTPLIFQRTIESYVDKRMGTTYGPPAGKKMTVFIDDVNMPIINEWGDQVTNEIVRQLMEQNGLYSLEKPGEFTNIVDIQFLAAMIHPGGGRNDIPQRLKRQFSVFNCTLPSNSSIDKIFGVIGEGHYCGERGFSEDVKKTVAKLVPLTRRLWQITKLKMLPTPAKFHYVFNLRDLSRIWQGMLNTTSEVLMKLWKHECKRVIADRFTTSEDVNWFDAAVAKLIEEEFDETKALLDPETDAFFVDFLRDAPQRTGEKREEVNLDIPKIYEPIYSFHQLRNRLNMFLQTYNENVRGTGMDMVFFEDAMIHLVKISRVIRTPRGNALLVGVGGSGKQSLTRLASFIAGYDTFQIMLTRSYNTLNLMEDLKLLYRTAGLQGKGICFLFTDNEIKDESFLEYLNNVLSSGEVSNLFARDEVDEIISDLIPTFKKEHPRRPPTSEVLHDYFMTRVRQYLHVVLCFSPVGEKFRNRALKFPALISGCTIDWFSRWPKDALVAVSEHFLSSFDMDCTADTKNEIVQCMGSFQDGVAEKCFDYFQRYRRSTHVTPKSYMSFIQGYKTTYKEKHAELQTMNTGLEKLKEASESVAALSRELEVKEKELQIANEKADMVLKEVTVKAQAAETVKGEVQKVKDKAQAIVDSISVDKAIAEEKLEAAKPALEEAEAALQTIKPADIATVRTLGRPPHLIMRIMDCVLLLFQRKVNNVKIDQEKCCAIPSWQESLKLMTAGNFLQNLQQFPKDTINEEVVELLSPYFEMTDYNIETAKRVCGNVAGLCSWTKAMAVFFSINKEVLPLKANLAIQENRLTTAMMDLQKAQEELGAKKEELDTVQAEYEKAMREKQALLEDAEHCRHKMQTASSLISGLAGEKERWTEQSKDFAMQTKRLVGDVLLATAFLSYSGPFNQEFRNLLINDWQKEMKSRKIPFDNNLNLIEMLTDAATISEWNLQGLPNDELSIQNGIIVTKASRYPLLIDPQAQGKIWIKNKECRNELQITSLNHKYFRNHLEDSLSLGRPLLIEDVGEELDPALDNVLERNLIKTGSANKVKVGDKEIDVMNGFRLYITTKLPNPGYSPEISARTSIIDFTVTMKGLENQLLGRVILTEKQELEKERTDLIEDVTMNKRRIKDLEDNLLFRLTSTKSSLADDESLILVLSNTKKTAEEVTQKLQTSAETEVQINSACEEYRPVATRGSILYFLITEMSMVNVMYQTSLRQFLGIFDRSLARSTKSPITSKRISNIIEHMTYEVFKYAARGLYEEHKFLFTLLLTLKIDIQRNRVKHEEFLTLIKGGASLDLKACPPKPAKWILDMTWLNLVELSKLKQFSDILDQISRAEKQWKIWFDSENPEEELVPSGYGQSLDCFRHLLLIRSWCPDRTIAQARKYIIDTMGEKYAEGVILDLEKTWEESDPRTPLICFLSMGSDPTDSIIALGKKMKTETRYVSMGQGQEIHARKLLQQTMAYVRDKNLNVFCSSYKME</sequence>
<organism evidence="16 17">
    <name type="scientific">Otus sunia</name>
    <name type="common">Oriental scops-owl</name>
    <dbReference type="NCBI Taxonomy" id="257818"/>
    <lineage>
        <taxon>Eukaryota</taxon>
        <taxon>Metazoa</taxon>
        <taxon>Chordata</taxon>
        <taxon>Craniata</taxon>
        <taxon>Vertebrata</taxon>
        <taxon>Euteleostomi</taxon>
        <taxon>Archelosauria</taxon>
        <taxon>Archosauria</taxon>
        <taxon>Dinosauria</taxon>
        <taxon>Saurischia</taxon>
        <taxon>Theropoda</taxon>
        <taxon>Coelurosauria</taxon>
        <taxon>Aves</taxon>
        <taxon>Neognathae</taxon>
        <taxon>Neoaves</taxon>
        <taxon>Telluraves</taxon>
        <taxon>Strigiformes</taxon>
        <taxon>Strigidae</taxon>
        <taxon>Otus</taxon>
    </lineage>
</organism>
<dbReference type="InterPro" id="IPR035706">
    <property type="entry name" value="AAA_9"/>
</dbReference>
<dbReference type="FunFam" id="1.10.8.1220:FF:000001">
    <property type="entry name" value="Dynein axonemal heavy chain 5"/>
    <property type="match status" value="1"/>
</dbReference>
<dbReference type="Pfam" id="PF12774">
    <property type="entry name" value="AAA_6"/>
    <property type="match status" value="1"/>
</dbReference>
<dbReference type="Pfam" id="PF12780">
    <property type="entry name" value="AAA_8"/>
    <property type="match status" value="1"/>
</dbReference>
<dbReference type="InterPro" id="IPR056759">
    <property type="entry name" value="DYH2-5-8_CC"/>
</dbReference>
<dbReference type="Gene3D" id="1.20.920.20">
    <property type="match status" value="1"/>
</dbReference>
<evidence type="ECO:0000259" key="15">
    <source>
        <dbReference type="SMART" id="SM00382"/>
    </source>
</evidence>
<dbReference type="Gene3D" id="1.10.472.130">
    <property type="match status" value="1"/>
</dbReference>
<dbReference type="InterPro" id="IPR026983">
    <property type="entry name" value="DHC"/>
</dbReference>
<evidence type="ECO:0000313" key="17">
    <source>
        <dbReference type="Proteomes" id="UP000694552"/>
    </source>
</evidence>
<dbReference type="PANTHER" id="PTHR46532:SF13">
    <property type="entry name" value="CYTOPLASMIC DYNEIN 1 HEAVY CHAIN 1"/>
    <property type="match status" value="1"/>
</dbReference>
<evidence type="ECO:0000256" key="8">
    <source>
        <dbReference type="ARBA" id="ARBA00023017"/>
    </source>
</evidence>
<dbReference type="GO" id="GO:0051959">
    <property type="term" value="F:dynein light intermediate chain binding"/>
    <property type="evidence" value="ECO:0007669"/>
    <property type="project" value="InterPro"/>
</dbReference>
<dbReference type="Gene3D" id="3.40.50.300">
    <property type="entry name" value="P-loop containing nucleotide triphosphate hydrolases"/>
    <property type="match status" value="5"/>
</dbReference>
<dbReference type="GO" id="GO:0097729">
    <property type="term" value="C:9+2 motile cilium"/>
    <property type="evidence" value="ECO:0007669"/>
    <property type="project" value="UniProtKB-ARBA"/>
</dbReference>
<dbReference type="FunFam" id="3.40.50.300:FF:000044">
    <property type="entry name" value="Dynein heavy chain 5, axonemal"/>
    <property type="match status" value="1"/>
</dbReference>
<keyword evidence="10" id="KW-0969">Cilium</keyword>
<dbReference type="InterPro" id="IPR013602">
    <property type="entry name" value="Dynein_heavy_linker"/>
</dbReference>
<protein>
    <submittedName>
        <fullName evidence="16">Dynein axonemal heavy chain 5</fullName>
    </submittedName>
</protein>
<evidence type="ECO:0000256" key="14">
    <source>
        <dbReference type="SAM" id="Coils"/>
    </source>
</evidence>
<feature type="domain" description="AAA+ ATPase" evidence="15">
    <location>
        <begin position="1791"/>
        <end position="1962"/>
    </location>
</feature>
<dbReference type="InterPro" id="IPR013594">
    <property type="entry name" value="Dynein_heavy_tail"/>
</dbReference>
<dbReference type="InterPro" id="IPR041589">
    <property type="entry name" value="DNAH3_AAA_lid_1"/>
</dbReference>
<dbReference type="Pfam" id="PF25007">
    <property type="entry name" value="DYH2-5-8_CC"/>
    <property type="match status" value="1"/>
</dbReference>
<dbReference type="InterPro" id="IPR003593">
    <property type="entry name" value="AAA+_ATPase"/>
</dbReference>
<evidence type="ECO:0000256" key="9">
    <source>
        <dbReference type="ARBA" id="ARBA00023054"/>
    </source>
</evidence>
<dbReference type="Pfam" id="PF12775">
    <property type="entry name" value="AAA_7"/>
    <property type="match status" value="1"/>
</dbReference>
<dbReference type="FunFam" id="3.40.50.300:FF:002141">
    <property type="entry name" value="Dynein heavy chain"/>
    <property type="match status" value="1"/>
</dbReference>
<dbReference type="Gene3D" id="6.10.140.1060">
    <property type="match status" value="1"/>
</dbReference>
<evidence type="ECO:0000256" key="2">
    <source>
        <dbReference type="ARBA" id="ARBA00008887"/>
    </source>
</evidence>
<reference evidence="16" key="1">
    <citation type="submission" date="2025-08" db="UniProtKB">
        <authorList>
            <consortium name="Ensembl"/>
        </authorList>
    </citation>
    <scope>IDENTIFICATION</scope>
</reference>
<accession>A0A8C8ED32</accession>
<keyword evidence="13" id="KW-0966">Cell projection</keyword>
<comment type="subcellular location">
    <subcellularLocation>
        <location evidence="1">Cytoplasm</location>
        <location evidence="1">Cytoskeleton</location>
        <location evidence="1">Cilium axoneme</location>
    </subcellularLocation>
</comment>
<dbReference type="Pfam" id="PF17852">
    <property type="entry name" value="Dynein_AAA_lid"/>
    <property type="match status" value="1"/>
</dbReference>
<dbReference type="InterPro" id="IPR041466">
    <property type="entry name" value="Dynein_AAA5_ext"/>
</dbReference>
<dbReference type="Pfam" id="PF17857">
    <property type="entry name" value="AAA_lid_1"/>
    <property type="match status" value="1"/>
</dbReference>
<keyword evidence="12" id="KW-0206">Cytoskeleton</keyword>
<name>A0A8C8ED32_9STRI</name>